<sequence length="518" mass="56950">MLLEELLRCQIHEWYPTFRRHTVPTVILPLPAAFLRYLAGLPAYPDPDAPHPEDAEPLPFFLPAITSGRHPFPPVHAHHPDPVSLLDRDNSDIFFDSADDDDCDADSPLRSAFPELEAAVDSAIGELGGAALPKLNWSAPKDAGFMSADGTIRCTCFAEIAMLLRSSDCVAHDITSARRSCEDFPPPAKGVRRNAAEATATDECARPNAEKNAKDASEEDKGLETGGTGAPPNDGGSSNDTGCPSDSKDTDTDTADKGGNQSAAGSEVDDGPQEDVGQESNWTWVDDGFQYYLALRKWYPGLRPESEFRCFVRQRRLVAVSQRDPSAYYPSLPGWSAEVQPKIEAFFEQVIEPLFPSENYTFDVYVRADGRVKLIDFNPWGGYTLPLLFTWEELEQEGRGEEVESRVVMQQGAVRPGLMTAVPYDMLDWGEGSGWDVFLKKADDELNSQMASLAVFSSMWIMDILSIWVNQFVLGVFGYWHIQSLVAVGGRGLKAAECHLGSLNQQLGYATRSVQAGT</sequence>
<dbReference type="InterPro" id="IPR009772">
    <property type="entry name" value="CDC123"/>
</dbReference>
<evidence type="ECO:0000256" key="1">
    <source>
        <dbReference type="ARBA" id="ARBA00011047"/>
    </source>
</evidence>
<feature type="compositionally biased region" description="Basic and acidic residues" evidence="2">
    <location>
        <begin position="246"/>
        <end position="256"/>
    </location>
</feature>
<dbReference type="Pfam" id="PF07065">
    <property type="entry name" value="D123"/>
    <property type="match status" value="2"/>
</dbReference>
<comment type="similarity">
    <text evidence="1">Belongs to the CDC123 family.</text>
</comment>
<evidence type="ECO:0000313" key="3">
    <source>
        <dbReference type="EMBL" id="KAG8045249.1"/>
    </source>
</evidence>
<dbReference type="PANTHER" id="PTHR15323:SF6">
    <property type="entry name" value="CELL DIVISION CYCLE PROTEIN 123 HOMOLOG"/>
    <property type="match status" value="1"/>
</dbReference>
<dbReference type="OrthoDB" id="360540at2759"/>
<evidence type="ECO:0000313" key="4">
    <source>
        <dbReference type="Proteomes" id="UP000729402"/>
    </source>
</evidence>
<reference evidence="3" key="1">
    <citation type="journal article" date="2021" name="bioRxiv">
        <title>Whole Genome Assembly and Annotation of Northern Wild Rice, Zizania palustris L., Supports a Whole Genome Duplication in the Zizania Genus.</title>
        <authorList>
            <person name="Haas M."/>
            <person name="Kono T."/>
            <person name="Macchietto M."/>
            <person name="Millas R."/>
            <person name="McGilp L."/>
            <person name="Shao M."/>
            <person name="Duquette J."/>
            <person name="Hirsch C.N."/>
            <person name="Kimball J."/>
        </authorList>
    </citation>
    <scope>NUCLEOTIDE SEQUENCE</scope>
    <source>
        <tissue evidence="3">Fresh leaf tissue</tissue>
    </source>
</reference>
<proteinExistence type="inferred from homology"/>
<evidence type="ECO:0008006" key="5">
    <source>
        <dbReference type="Google" id="ProtNLM"/>
    </source>
</evidence>
<feature type="compositionally biased region" description="Acidic residues" evidence="2">
    <location>
        <begin position="267"/>
        <end position="277"/>
    </location>
</feature>
<organism evidence="3 4">
    <name type="scientific">Zizania palustris</name>
    <name type="common">Northern wild rice</name>
    <dbReference type="NCBI Taxonomy" id="103762"/>
    <lineage>
        <taxon>Eukaryota</taxon>
        <taxon>Viridiplantae</taxon>
        <taxon>Streptophyta</taxon>
        <taxon>Embryophyta</taxon>
        <taxon>Tracheophyta</taxon>
        <taxon>Spermatophyta</taxon>
        <taxon>Magnoliopsida</taxon>
        <taxon>Liliopsida</taxon>
        <taxon>Poales</taxon>
        <taxon>Poaceae</taxon>
        <taxon>BOP clade</taxon>
        <taxon>Oryzoideae</taxon>
        <taxon>Oryzeae</taxon>
        <taxon>Zizaniinae</taxon>
        <taxon>Zizania</taxon>
    </lineage>
</organism>
<dbReference type="Proteomes" id="UP000729402">
    <property type="component" value="Unassembled WGS sequence"/>
</dbReference>
<reference evidence="3" key="2">
    <citation type="submission" date="2021-02" db="EMBL/GenBank/DDBJ databases">
        <authorList>
            <person name="Kimball J.A."/>
            <person name="Haas M.W."/>
            <person name="Macchietto M."/>
            <person name="Kono T."/>
            <person name="Duquette J."/>
            <person name="Shao M."/>
        </authorList>
    </citation>
    <scope>NUCLEOTIDE SEQUENCE</scope>
    <source>
        <tissue evidence="3">Fresh leaf tissue</tissue>
    </source>
</reference>
<dbReference type="GO" id="GO:0005737">
    <property type="term" value="C:cytoplasm"/>
    <property type="evidence" value="ECO:0007669"/>
    <property type="project" value="TreeGrafter"/>
</dbReference>
<feature type="region of interest" description="Disordered" evidence="2">
    <location>
        <begin position="177"/>
        <end position="280"/>
    </location>
</feature>
<dbReference type="EMBL" id="JAAALK010000290">
    <property type="protein sequence ID" value="KAG8045249.1"/>
    <property type="molecule type" value="Genomic_DNA"/>
</dbReference>
<name>A0A8J5RU73_ZIZPA</name>
<accession>A0A8J5RU73</accession>
<protein>
    <recommendedName>
        <fullName evidence="5">Cell division cycle protein 123</fullName>
    </recommendedName>
</protein>
<comment type="caution">
    <text evidence="3">The sequence shown here is derived from an EMBL/GenBank/DDBJ whole genome shotgun (WGS) entry which is preliminary data.</text>
</comment>
<evidence type="ECO:0000256" key="2">
    <source>
        <dbReference type="SAM" id="MobiDB-lite"/>
    </source>
</evidence>
<gene>
    <name evidence="3" type="ORF">GUJ93_ZPchr0008g13111</name>
</gene>
<dbReference type="AlphaFoldDB" id="A0A8J5RU73"/>
<feature type="compositionally biased region" description="Polar residues" evidence="2">
    <location>
        <begin position="235"/>
        <end position="244"/>
    </location>
</feature>
<keyword evidence="4" id="KW-1185">Reference proteome</keyword>
<feature type="compositionally biased region" description="Basic and acidic residues" evidence="2">
    <location>
        <begin position="203"/>
        <end position="223"/>
    </location>
</feature>
<dbReference type="PANTHER" id="PTHR15323">
    <property type="entry name" value="D123 PROTEIN"/>
    <property type="match status" value="1"/>
</dbReference>